<evidence type="ECO:0000256" key="6">
    <source>
        <dbReference type="ARBA" id="ARBA00023136"/>
    </source>
</evidence>
<dbReference type="PANTHER" id="PTHR11706:SF33">
    <property type="entry name" value="NATURAL RESISTANCE-ASSOCIATED MACROPHAGE PROTEIN 2"/>
    <property type="match status" value="1"/>
</dbReference>
<proteinExistence type="predicted"/>
<evidence type="ECO:0000256" key="5">
    <source>
        <dbReference type="ARBA" id="ARBA00022989"/>
    </source>
</evidence>
<dbReference type="RefSeq" id="WP_073411695.1">
    <property type="nucleotide sequence ID" value="NZ_CP103794.1"/>
</dbReference>
<dbReference type="Proteomes" id="UP000184112">
    <property type="component" value="Unassembled WGS sequence"/>
</dbReference>
<feature type="transmembrane region" description="Helical" evidence="7">
    <location>
        <begin position="398"/>
        <end position="419"/>
    </location>
</feature>
<name>A0A1M5VU88_FLAJO</name>
<dbReference type="AlphaFoldDB" id="A0A1M5VU88"/>
<dbReference type="Pfam" id="PF01566">
    <property type="entry name" value="Nramp"/>
    <property type="match status" value="1"/>
</dbReference>
<accession>A0A1M5VU88</accession>
<keyword evidence="6 7" id="KW-0472">Membrane</keyword>
<feature type="transmembrane region" description="Helical" evidence="7">
    <location>
        <begin position="87"/>
        <end position="106"/>
    </location>
</feature>
<evidence type="ECO:0000256" key="3">
    <source>
        <dbReference type="ARBA" id="ARBA00022692"/>
    </source>
</evidence>
<evidence type="ECO:0000256" key="4">
    <source>
        <dbReference type="ARBA" id="ARBA00022847"/>
    </source>
</evidence>
<evidence type="ECO:0000256" key="1">
    <source>
        <dbReference type="ARBA" id="ARBA00004141"/>
    </source>
</evidence>
<comment type="subcellular location">
    <subcellularLocation>
        <location evidence="1">Membrane</location>
        <topology evidence="1">Multi-pass membrane protein</topology>
    </subcellularLocation>
</comment>
<feature type="transmembrane region" description="Helical" evidence="7">
    <location>
        <begin position="239"/>
        <end position="262"/>
    </location>
</feature>
<evidence type="ECO:0000256" key="7">
    <source>
        <dbReference type="SAM" id="Phobius"/>
    </source>
</evidence>
<feature type="transmembrane region" description="Helical" evidence="7">
    <location>
        <begin position="333"/>
        <end position="353"/>
    </location>
</feature>
<dbReference type="GO" id="GO:0005886">
    <property type="term" value="C:plasma membrane"/>
    <property type="evidence" value="ECO:0007669"/>
    <property type="project" value="TreeGrafter"/>
</dbReference>
<protein>
    <submittedName>
        <fullName evidence="8">NRAMP (Natural resistance-associated macrophage protein) metal ion transporters</fullName>
    </submittedName>
</protein>
<evidence type="ECO:0000313" key="8">
    <source>
        <dbReference type="EMBL" id="SHH78758.1"/>
    </source>
</evidence>
<evidence type="ECO:0000313" key="9">
    <source>
        <dbReference type="Proteomes" id="UP000184112"/>
    </source>
</evidence>
<feature type="transmembrane region" description="Helical" evidence="7">
    <location>
        <begin position="190"/>
        <end position="208"/>
    </location>
</feature>
<sequence length="420" mass="44873">MGSAKIISAIKERARVLGPGLITGASDDDPSGIATYSQAGAQTGLATLWTALLTFPLMAAIQGMCARIGLVTGRGLTLTIREHYPKGLLYGVLLMSFPAITLNIGANIEGMAAVANMIFPAVPVPAFCLCITAALMFAIITFPYRKIASILKWLCLSLLLYMAVPFMMDQDWAAVARNAFIPTIALNKDFVLILVAIFGTTISPYLFFWQATMEAEDAAHGRQDPALGRRSLADMRKDVNAGMLLSNLVMFFIILTAGSVLYPAGIRRIDTVAQAAAALEPLTGRLTYLIFAAGVLGTGFLSIPVLAGSQSYMLAETFGWKTGLDKKFHKAKLFYISIIFSLAVSVGLDFFGISAIQALLYTAVCYGLTAPVMVAVVLHIGNNRKIMGGHTNSRLSNALGAIALIIMSAAAAALLYFLFF</sequence>
<feature type="transmembrane region" description="Helical" evidence="7">
    <location>
        <begin position="150"/>
        <end position="168"/>
    </location>
</feature>
<dbReference type="EMBL" id="FQWH01000020">
    <property type="protein sequence ID" value="SHH78758.1"/>
    <property type="molecule type" value="Genomic_DNA"/>
</dbReference>
<dbReference type="GO" id="GO:0034755">
    <property type="term" value="P:iron ion transmembrane transport"/>
    <property type="evidence" value="ECO:0007669"/>
    <property type="project" value="TreeGrafter"/>
</dbReference>
<dbReference type="PANTHER" id="PTHR11706">
    <property type="entry name" value="SOLUTE CARRIER PROTEIN FAMILY 11 MEMBER"/>
    <property type="match status" value="1"/>
</dbReference>
<feature type="transmembrane region" description="Helical" evidence="7">
    <location>
        <begin position="46"/>
        <end position="66"/>
    </location>
</feature>
<keyword evidence="2" id="KW-0813">Transport</keyword>
<dbReference type="GO" id="GO:0015086">
    <property type="term" value="F:cadmium ion transmembrane transporter activity"/>
    <property type="evidence" value="ECO:0007669"/>
    <property type="project" value="TreeGrafter"/>
</dbReference>
<gene>
    <name evidence="8" type="ORF">SAMN05444388_1207</name>
</gene>
<feature type="transmembrane region" description="Helical" evidence="7">
    <location>
        <begin position="118"/>
        <end position="138"/>
    </location>
</feature>
<keyword evidence="5 7" id="KW-1133">Transmembrane helix</keyword>
<reference evidence="8 9" key="1">
    <citation type="submission" date="2016-11" db="EMBL/GenBank/DDBJ databases">
        <authorList>
            <person name="Jaros S."/>
            <person name="Januszkiewicz K."/>
            <person name="Wedrychowicz H."/>
        </authorList>
    </citation>
    <scope>NUCLEOTIDE SEQUENCE [LARGE SCALE GENOMIC DNA]</scope>
    <source>
        <strain evidence="8 9">DSM 6792</strain>
    </source>
</reference>
<keyword evidence="4" id="KW-0769">Symport</keyword>
<dbReference type="GO" id="GO:0005384">
    <property type="term" value="F:manganese ion transmembrane transporter activity"/>
    <property type="evidence" value="ECO:0007669"/>
    <property type="project" value="TreeGrafter"/>
</dbReference>
<organism evidence="8 9">
    <name type="scientific">Flavobacterium johnsoniae</name>
    <name type="common">Cytophaga johnsonae</name>
    <dbReference type="NCBI Taxonomy" id="986"/>
    <lineage>
        <taxon>Bacteria</taxon>
        <taxon>Pseudomonadati</taxon>
        <taxon>Bacteroidota</taxon>
        <taxon>Flavobacteriia</taxon>
        <taxon>Flavobacteriales</taxon>
        <taxon>Flavobacteriaceae</taxon>
        <taxon>Flavobacterium</taxon>
    </lineage>
</organism>
<feature type="transmembrane region" description="Helical" evidence="7">
    <location>
        <begin position="359"/>
        <end position="378"/>
    </location>
</feature>
<dbReference type="InterPro" id="IPR001046">
    <property type="entry name" value="NRAMP_fam"/>
</dbReference>
<keyword evidence="3 7" id="KW-0812">Transmembrane</keyword>
<evidence type="ECO:0000256" key="2">
    <source>
        <dbReference type="ARBA" id="ARBA00022448"/>
    </source>
</evidence>
<feature type="transmembrane region" description="Helical" evidence="7">
    <location>
        <begin position="288"/>
        <end position="312"/>
    </location>
</feature>
<dbReference type="GO" id="GO:0015293">
    <property type="term" value="F:symporter activity"/>
    <property type="evidence" value="ECO:0007669"/>
    <property type="project" value="UniProtKB-KW"/>
</dbReference>